<keyword evidence="9" id="KW-1185">Reference proteome</keyword>
<organism evidence="8 9">
    <name type="scientific">Kluyveromyces marxianus</name>
    <name type="common">Yeast</name>
    <name type="synonym">Candida kefyr</name>
    <dbReference type="NCBI Taxonomy" id="4911"/>
    <lineage>
        <taxon>Eukaryota</taxon>
        <taxon>Fungi</taxon>
        <taxon>Dikarya</taxon>
        <taxon>Ascomycota</taxon>
        <taxon>Saccharomycotina</taxon>
        <taxon>Saccharomycetes</taxon>
        <taxon>Saccharomycetales</taxon>
        <taxon>Saccharomycetaceae</taxon>
        <taxon>Kluyveromyces</taxon>
    </lineage>
</organism>
<sequence>MNNIREIRARRYRIQNGGGERKRHLQNYPCPSEVSSTNTLVGHDDTDVYSDLNCGEGEDSDFPSCEEKNIEIDPDEDETYDFDDFDADSSIVPKDKDSTKIPKGLQLQSEKPVYNPEAQNDSSVGTPQDVKNCKIVEHGATVQQSIRSSNEKLNGVVISQNLTLPPLQSSDTINISQTISIPTSNWTYGTDSKNKPHDMVTQSENFRYHGNLSDSNPDTNQIAAPKGSKKHSDYIGSEAAFKRKFDFGFEDFSFNPFSKPSLVVRPAEDNISSEVEKRFNAWLSSSPYAIWVTKVKCGSPFAMCKYNKCQHKFNLSEDCTSSNIARHLKQQHYRDYELFSKYLSTKQPALESVSYVDSNQPKPIPFNKKFLQFLSDNHSELRILNMFIEGFIPFNAIELEGMKDVLSVLDDIGLPIIASRKGLVSLLSSYEKEFNEQLKHAMKFSNHINILIDMWTSSNKKSYLAVMAAFCPNLKQKSLLKREDVTNAGNSNTHILDFIDLSCISITNESLKLALLSCLSEYSISQKIGSITLGNDSNNISMLNNINEVLDLGFELNGVRKICRINCMENVLNRVFLDLLTSFEKDHMSLLSRIDKLASCTRNNPIIRKKIYSYIRCEIPKHVNTSSLSRYHQLEVFLTASTGVKEFFFENRFEPEFQQILDDHSIFCFNENEMEYILFFVRIARIFQEFTTLLEDDTTNSLCYGIEYYMILRQFYKSCEELKCGSDDILHMTNIGLKKTDVPSNEIKEQVLSAVIESYPEFEKSMDFAFKEPGYWVAHILQPHRKTDLLTRSFDQSFIEEVIESATSYVVNYCKTYAETSDIILRSKPVNANRVKKPKLLKKLSAYLDRNIAEFHHSPKDEWKMYLEEPLQTNKEFVSYWLENQSRFPALCNLALAFYHTKLSTAGVESSFSISKRVLDNRFSLANPHLKRTMIMRNRLKCFNLRKKMPVAEHIATDAWSEDEEDVDYTDVYFSDSDDEN</sequence>
<dbReference type="SUPFAM" id="SSF53098">
    <property type="entry name" value="Ribonuclease H-like"/>
    <property type="match status" value="1"/>
</dbReference>
<evidence type="ECO:0000256" key="4">
    <source>
        <dbReference type="ARBA" id="ARBA00022833"/>
    </source>
</evidence>
<reference evidence="8 9" key="2">
    <citation type="submission" date="2019-11" db="EMBL/GenBank/DDBJ databases">
        <authorList>
            <person name="Lu H."/>
        </authorList>
    </citation>
    <scope>NUCLEOTIDE SEQUENCE [LARGE SCALE GENOMIC DNA]</scope>
    <source>
        <strain evidence="8 9">FIM1</strain>
    </source>
</reference>
<keyword evidence="5" id="KW-0539">Nucleus</keyword>
<dbReference type="InterPro" id="IPR052035">
    <property type="entry name" value="ZnF_BED_domain_contain"/>
</dbReference>
<dbReference type="PANTHER" id="PTHR46481">
    <property type="entry name" value="ZINC FINGER BED DOMAIN-CONTAINING PROTEIN 4"/>
    <property type="match status" value="1"/>
</dbReference>
<evidence type="ECO:0000256" key="1">
    <source>
        <dbReference type="ARBA" id="ARBA00004123"/>
    </source>
</evidence>
<feature type="region of interest" description="Disordered" evidence="6">
    <location>
        <begin position="74"/>
        <end position="127"/>
    </location>
</feature>
<protein>
    <recommendedName>
        <fullName evidence="7">HAT C-terminal dimerisation domain-containing protein</fullName>
    </recommendedName>
</protein>
<keyword evidence="3" id="KW-0863">Zinc-finger</keyword>
<evidence type="ECO:0000313" key="9">
    <source>
        <dbReference type="Proteomes" id="UP000422736"/>
    </source>
</evidence>
<dbReference type="InterPro" id="IPR012337">
    <property type="entry name" value="RNaseH-like_sf"/>
</dbReference>
<accession>A0ABX6EX72</accession>
<evidence type="ECO:0000313" key="8">
    <source>
        <dbReference type="EMBL" id="QGN15682.1"/>
    </source>
</evidence>
<evidence type="ECO:0000256" key="3">
    <source>
        <dbReference type="ARBA" id="ARBA00022771"/>
    </source>
</evidence>
<feature type="region of interest" description="Disordered" evidence="6">
    <location>
        <begin position="15"/>
        <end position="44"/>
    </location>
</feature>
<reference evidence="8 9" key="1">
    <citation type="submission" date="2016-03" db="EMBL/GenBank/DDBJ databases">
        <title>How can Kluyveromyces marxianus grow so fast - potential evolutionary course in Saccharomyces Complex revealed by comparative genomics.</title>
        <authorList>
            <person name="Mo W."/>
            <person name="Lu W."/>
            <person name="Yang X."/>
            <person name="Qi J."/>
            <person name="Lv H."/>
        </authorList>
    </citation>
    <scope>NUCLEOTIDE SEQUENCE [LARGE SCALE GENOMIC DNA]</scope>
    <source>
        <strain evidence="8 9">FIM1</strain>
    </source>
</reference>
<keyword evidence="2" id="KW-0479">Metal-binding</keyword>
<evidence type="ECO:0000256" key="6">
    <source>
        <dbReference type="SAM" id="MobiDB-lite"/>
    </source>
</evidence>
<gene>
    <name evidence="8" type="ORF">FIM1_2375</name>
</gene>
<proteinExistence type="predicted"/>
<keyword evidence="4" id="KW-0862">Zinc</keyword>
<feature type="region of interest" description="Disordered" evidence="6">
    <location>
        <begin position="207"/>
        <end position="230"/>
    </location>
</feature>
<dbReference type="InterPro" id="IPR008906">
    <property type="entry name" value="HATC_C_dom"/>
</dbReference>
<evidence type="ECO:0000259" key="7">
    <source>
        <dbReference type="Pfam" id="PF05699"/>
    </source>
</evidence>
<feature type="compositionally biased region" description="Polar residues" evidence="6">
    <location>
        <begin position="117"/>
        <end position="126"/>
    </location>
</feature>
<dbReference type="Pfam" id="PF05699">
    <property type="entry name" value="Dimer_Tnp_hAT"/>
    <property type="match status" value="1"/>
</dbReference>
<feature type="compositionally biased region" description="Acidic residues" evidence="6">
    <location>
        <begin position="74"/>
        <end position="87"/>
    </location>
</feature>
<evidence type="ECO:0000256" key="2">
    <source>
        <dbReference type="ARBA" id="ARBA00022723"/>
    </source>
</evidence>
<comment type="subcellular location">
    <subcellularLocation>
        <location evidence="1">Nucleus</location>
    </subcellularLocation>
</comment>
<feature type="compositionally biased region" description="Polar residues" evidence="6">
    <location>
        <begin position="212"/>
        <end position="222"/>
    </location>
</feature>
<name>A0ABX6EX72_KLUMA</name>
<dbReference type="PANTHER" id="PTHR46481:SF10">
    <property type="entry name" value="ZINC FINGER BED DOMAIN-CONTAINING PROTEIN 39"/>
    <property type="match status" value="1"/>
</dbReference>
<evidence type="ECO:0000256" key="5">
    <source>
        <dbReference type="ARBA" id="ARBA00023242"/>
    </source>
</evidence>
<feature type="domain" description="HAT C-terminal dimerisation" evidence="7">
    <location>
        <begin position="864"/>
        <end position="938"/>
    </location>
</feature>
<dbReference type="Proteomes" id="UP000422736">
    <property type="component" value="Chromosome 3"/>
</dbReference>
<dbReference type="EMBL" id="CP015056">
    <property type="protein sequence ID" value="QGN15682.1"/>
    <property type="molecule type" value="Genomic_DNA"/>
</dbReference>